<evidence type="ECO:0000313" key="1">
    <source>
        <dbReference type="EMBL" id="KYH33275.1"/>
    </source>
</evidence>
<proteinExistence type="predicted"/>
<organism evidence="1 2">
    <name type="scientific">Clostridium tepidiprofundi DSM 19306</name>
    <dbReference type="NCBI Taxonomy" id="1121338"/>
    <lineage>
        <taxon>Bacteria</taxon>
        <taxon>Bacillati</taxon>
        <taxon>Bacillota</taxon>
        <taxon>Clostridia</taxon>
        <taxon>Eubacteriales</taxon>
        <taxon>Clostridiaceae</taxon>
        <taxon>Clostridium</taxon>
    </lineage>
</organism>
<dbReference type="RefSeq" id="WP_066826608.1">
    <property type="nucleotide sequence ID" value="NZ_LTBA01000034.1"/>
</dbReference>
<dbReference type="AlphaFoldDB" id="A0A151B032"/>
<dbReference type="Proteomes" id="UP000075531">
    <property type="component" value="Unassembled WGS sequence"/>
</dbReference>
<dbReference type="STRING" id="1121338.CLTEP_21680"/>
<dbReference type="SUPFAM" id="SSF46785">
    <property type="entry name" value="Winged helix' DNA-binding domain"/>
    <property type="match status" value="1"/>
</dbReference>
<evidence type="ECO:0000313" key="2">
    <source>
        <dbReference type="Proteomes" id="UP000075531"/>
    </source>
</evidence>
<keyword evidence="2" id="KW-1185">Reference proteome</keyword>
<protein>
    <submittedName>
        <fullName evidence="1">Coenzyme PQQ synthesis protein D</fullName>
    </submittedName>
</protein>
<reference evidence="1 2" key="1">
    <citation type="submission" date="2016-02" db="EMBL/GenBank/DDBJ databases">
        <title>Genome sequence of Clostridium tepidiprofundi DSM 19306.</title>
        <authorList>
            <person name="Poehlein A."/>
            <person name="Daniel R."/>
        </authorList>
    </citation>
    <scope>NUCLEOTIDE SEQUENCE [LARGE SCALE GENOMIC DNA]</scope>
    <source>
        <strain evidence="1 2">DSM 19306</strain>
    </source>
</reference>
<comment type="caution">
    <text evidence="1">The sequence shown here is derived from an EMBL/GenBank/DDBJ whole genome shotgun (WGS) entry which is preliminary data.</text>
</comment>
<accession>A0A151B032</accession>
<name>A0A151B032_9CLOT</name>
<dbReference type="OrthoDB" id="308521at2"/>
<dbReference type="InterPro" id="IPR008792">
    <property type="entry name" value="PQQD"/>
</dbReference>
<dbReference type="InterPro" id="IPR036390">
    <property type="entry name" value="WH_DNA-bd_sf"/>
</dbReference>
<dbReference type="Pfam" id="PF05402">
    <property type="entry name" value="PqqD"/>
    <property type="match status" value="1"/>
</dbReference>
<gene>
    <name evidence="1" type="primary">pqqD_2</name>
    <name evidence="1" type="ORF">CLTEP_21680</name>
</gene>
<sequence>MFNKKNKNKDRKQDNFLLYIPQRKHDDWEVRNGRVYLNFYHNKPVEKFVRWLFKKPYKSDIELDERGTTVWQLMDGKRTVYDISKELSKKFGDDEKTSNQRLIMYLRYLVREGWISFRKEDE</sequence>
<dbReference type="Gene3D" id="1.10.10.1150">
    <property type="entry name" value="Coenzyme PQQ synthesis protein D (PqqD)"/>
    <property type="match status" value="1"/>
</dbReference>
<dbReference type="EMBL" id="LTBA01000034">
    <property type="protein sequence ID" value="KYH33275.1"/>
    <property type="molecule type" value="Genomic_DNA"/>
</dbReference>
<dbReference type="InterPro" id="IPR041881">
    <property type="entry name" value="PqqD_sf"/>
</dbReference>
<dbReference type="PATRIC" id="fig|1121338.3.peg.2258"/>